<dbReference type="Proteomes" id="UP000234505">
    <property type="component" value="Unassembled WGS sequence"/>
</dbReference>
<comment type="caution">
    <text evidence="1">The sequence shown here is derived from an EMBL/GenBank/DDBJ whole genome shotgun (WGS) entry which is preliminary data.</text>
</comment>
<dbReference type="AlphaFoldDB" id="A0A2J4REC7"/>
<accession>A0A2J4REC7</accession>
<dbReference type="EMBL" id="PIDS01000272">
    <property type="protein sequence ID" value="PLL41681.1"/>
    <property type="molecule type" value="Genomic_DNA"/>
</dbReference>
<evidence type="ECO:0000313" key="2">
    <source>
        <dbReference type="Proteomes" id="UP000234505"/>
    </source>
</evidence>
<protein>
    <recommendedName>
        <fullName evidence="3">DUF935 domain-containing protein</fullName>
    </recommendedName>
</protein>
<reference evidence="1 2" key="2">
    <citation type="submission" date="2018-01" db="EMBL/GenBank/DDBJ databases">
        <title>Genomic study of Klebsiella pneumoniae.</title>
        <authorList>
            <person name="Yang Y."/>
            <person name="Bicalho R."/>
        </authorList>
    </citation>
    <scope>NUCLEOTIDE SEQUENCE [LARGE SCALE GENOMIC DNA]</scope>
    <source>
        <strain evidence="1 2">A11</strain>
    </source>
</reference>
<proteinExistence type="predicted"/>
<organism evidence="1 2">
    <name type="scientific">Klebsiella michiganensis</name>
    <dbReference type="NCBI Taxonomy" id="1134687"/>
    <lineage>
        <taxon>Bacteria</taxon>
        <taxon>Pseudomonadati</taxon>
        <taxon>Pseudomonadota</taxon>
        <taxon>Gammaproteobacteria</taxon>
        <taxon>Enterobacterales</taxon>
        <taxon>Enterobacteriaceae</taxon>
        <taxon>Klebsiella/Raoultella group</taxon>
        <taxon>Klebsiella</taxon>
    </lineage>
</organism>
<name>A0A2J4REC7_9ENTR</name>
<evidence type="ECO:0000313" key="1">
    <source>
        <dbReference type="EMBL" id="PLL41681.1"/>
    </source>
</evidence>
<dbReference type="InterPro" id="IPR009279">
    <property type="entry name" value="Portal_Mu"/>
</dbReference>
<evidence type="ECO:0008006" key="3">
    <source>
        <dbReference type="Google" id="ProtNLM"/>
    </source>
</evidence>
<feature type="non-terminal residue" evidence="1">
    <location>
        <position position="1"/>
    </location>
</feature>
<dbReference type="Pfam" id="PF06074">
    <property type="entry name" value="Portal_Mu"/>
    <property type="match status" value="1"/>
</dbReference>
<sequence>PQGTDIDFKSAASGQADPFVAMMDWCERTQSKVILGATLTSQADGKTSTNALGNVHNDVRHDILVSDAKQLHGFFSNMIDMLLRINGYEVSRRKLPKFLFDTRDIEEIASFSTGVKNLVESGVKSIPASWVHKKLGIPVPQNDEAVLEAPSQASAPSPVALSQRFRRIAALTTATELSDPAQEALDNGRPVPEKTAAAMENLIAPLVAALQDGRLPDEAMDIIAGSYPDLDDSELVTLLEQALFVADVWGRLNSDA</sequence>
<gene>
    <name evidence="1" type="ORF">CWN50_10405</name>
</gene>
<reference evidence="1 2" key="1">
    <citation type="submission" date="2017-11" db="EMBL/GenBank/DDBJ databases">
        <authorList>
            <person name="Han C.G."/>
        </authorList>
    </citation>
    <scope>NUCLEOTIDE SEQUENCE [LARGE SCALE GENOMIC DNA]</scope>
    <source>
        <strain evidence="1 2">A11</strain>
    </source>
</reference>